<keyword evidence="7" id="KW-0732">Signal</keyword>
<gene>
    <name evidence="9" type="primary">bla_2</name>
    <name evidence="9" type="ORF">GCM10022280_25270</name>
</gene>
<comment type="catalytic activity">
    <reaction evidence="1 6">
        <text>a beta-lactam + H2O = a substituted beta-amino acid</text>
        <dbReference type="Rhea" id="RHEA:20401"/>
        <dbReference type="ChEBI" id="CHEBI:15377"/>
        <dbReference type="ChEBI" id="CHEBI:35627"/>
        <dbReference type="ChEBI" id="CHEBI:140347"/>
        <dbReference type="EC" id="3.5.2.6"/>
    </reaction>
</comment>
<dbReference type="InterPro" id="IPR023650">
    <property type="entry name" value="Beta-lactam_class-A_AS"/>
</dbReference>
<feature type="signal peptide" evidence="7">
    <location>
        <begin position="1"/>
        <end position="21"/>
    </location>
</feature>
<evidence type="ECO:0000256" key="2">
    <source>
        <dbReference type="ARBA" id="ARBA00009009"/>
    </source>
</evidence>
<proteinExistence type="inferred from homology"/>
<keyword evidence="5 6" id="KW-0046">Antibiotic resistance</keyword>
<protein>
    <recommendedName>
        <fullName evidence="3 6">Beta-lactamase</fullName>
        <ecNumber evidence="3 6">3.5.2.6</ecNumber>
    </recommendedName>
</protein>
<dbReference type="EMBL" id="BAABBQ010000001">
    <property type="protein sequence ID" value="GAA4023475.1"/>
    <property type="molecule type" value="Genomic_DNA"/>
</dbReference>
<dbReference type="Gene3D" id="3.40.710.10">
    <property type="entry name" value="DD-peptidase/beta-lactamase superfamily"/>
    <property type="match status" value="1"/>
</dbReference>
<dbReference type="InterPro" id="IPR000871">
    <property type="entry name" value="Beta-lactam_class-A"/>
</dbReference>
<dbReference type="PROSITE" id="PS00146">
    <property type="entry name" value="BETA_LACTAMASE_A"/>
    <property type="match status" value="1"/>
</dbReference>
<evidence type="ECO:0000256" key="4">
    <source>
        <dbReference type="ARBA" id="ARBA00022801"/>
    </source>
</evidence>
<evidence type="ECO:0000256" key="7">
    <source>
        <dbReference type="SAM" id="SignalP"/>
    </source>
</evidence>
<dbReference type="InterPro" id="IPR045155">
    <property type="entry name" value="Beta-lactam_cat"/>
</dbReference>
<dbReference type="PRINTS" id="PR00118">
    <property type="entry name" value="BLACTAMASEA"/>
</dbReference>
<dbReference type="Pfam" id="PF13354">
    <property type="entry name" value="Beta-lactamase2"/>
    <property type="match status" value="1"/>
</dbReference>
<feature type="chain" id="PRO_5046143920" description="Beta-lactamase" evidence="7">
    <location>
        <begin position="22"/>
        <end position="285"/>
    </location>
</feature>
<organism evidence="9 10">
    <name type="scientific">Sphingomonas swuensis</name>
    <dbReference type="NCBI Taxonomy" id="977800"/>
    <lineage>
        <taxon>Bacteria</taxon>
        <taxon>Pseudomonadati</taxon>
        <taxon>Pseudomonadota</taxon>
        <taxon>Alphaproteobacteria</taxon>
        <taxon>Sphingomonadales</taxon>
        <taxon>Sphingomonadaceae</taxon>
        <taxon>Sphingomonas</taxon>
    </lineage>
</organism>
<evidence type="ECO:0000256" key="1">
    <source>
        <dbReference type="ARBA" id="ARBA00001526"/>
    </source>
</evidence>
<accession>A0ABP7TAN3</accession>
<evidence type="ECO:0000256" key="6">
    <source>
        <dbReference type="RuleBase" id="RU361140"/>
    </source>
</evidence>
<dbReference type="RefSeq" id="WP_344707752.1">
    <property type="nucleotide sequence ID" value="NZ_BAABBQ010000001.1"/>
</dbReference>
<evidence type="ECO:0000259" key="8">
    <source>
        <dbReference type="Pfam" id="PF13354"/>
    </source>
</evidence>
<evidence type="ECO:0000313" key="9">
    <source>
        <dbReference type="EMBL" id="GAA4023475.1"/>
    </source>
</evidence>
<comment type="caution">
    <text evidence="9">The sequence shown here is derived from an EMBL/GenBank/DDBJ whole genome shotgun (WGS) entry which is preliminary data.</text>
</comment>
<feature type="domain" description="Beta-lactamase class A catalytic" evidence="8">
    <location>
        <begin position="46"/>
        <end position="243"/>
    </location>
</feature>
<evidence type="ECO:0000256" key="3">
    <source>
        <dbReference type="ARBA" id="ARBA00012865"/>
    </source>
</evidence>
<dbReference type="PANTHER" id="PTHR35333">
    <property type="entry name" value="BETA-LACTAMASE"/>
    <property type="match status" value="1"/>
</dbReference>
<dbReference type="PANTHER" id="PTHR35333:SF3">
    <property type="entry name" value="BETA-LACTAMASE-TYPE TRANSPEPTIDASE FOLD CONTAINING PROTEIN"/>
    <property type="match status" value="1"/>
</dbReference>
<keyword evidence="10" id="KW-1185">Reference proteome</keyword>
<keyword evidence="4 6" id="KW-0378">Hydrolase</keyword>
<dbReference type="Proteomes" id="UP001500235">
    <property type="component" value="Unassembled WGS sequence"/>
</dbReference>
<name>A0ABP7TAN3_9SPHN</name>
<reference evidence="10" key="1">
    <citation type="journal article" date="2019" name="Int. J. Syst. Evol. Microbiol.">
        <title>The Global Catalogue of Microorganisms (GCM) 10K type strain sequencing project: providing services to taxonomists for standard genome sequencing and annotation.</title>
        <authorList>
            <consortium name="The Broad Institute Genomics Platform"/>
            <consortium name="The Broad Institute Genome Sequencing Center for Infectious Disease"/>
            <person name="Wu L."/>
            <person name="Ma J."/>
        </authorList>
    </citation>
    <scope>NUCLEOTIDE SEQUENCE [LARGE SCALE GENOMIC DNA]</scope>
    <source>
        <strain evidence="10">JCM 17563</strain>
    </source>
</reference>
<dbReference type="EC" id="3.5.2.6" evidence="3 6"/>
<dbReference type="InterPro" id="IPR012338">
    <property type="entry name" value="Beta-lactam/transpept-like"/>
</dbReference>
<comment type="similarity">
    <text evidence="2 6">Belongs to the class-A beta-lactamase family.</text>
</comment>
<sequence>MRVLALLAWILSLTAAVPALASSNPALQPVEQQLASLLANRSGDVGVAALDLATGETVAVNGDKAYPMASTMKVAVAAAYLAQVDHGRRSLNTVIAGQSARSLIEAMMTKSNNVATDHLINNLGGPSAIQSWLSFNQVRGVRVDRTIARLLADKRDLWDMRDSATPLAMVSMLRTIDKGNVLTPASRLYLLDVMARCATGKNRMRGMLTGVPIAHKTGTLNNYTSDVGFITMPDGRRLAVAFFARGGADRPTTIAQAARTIYDGFAGWLRRVSFGDSMAAAISAN</sequence>
<evidence type="ECO:0000256" key="5">
    <source>
        <dbReference type="ARBA" id="ARBA00023251"/>
    </source>
</evidence>
<dbReference type="SUPFAM" id="SSF56601">
    <property type="entry name" value="beta-lactamase/transpeptidase-like"/>
    <property type="match status" value="1"/>
</dbReference>
<evidence type="ECO:0000313" key="10">
    <source>
        <dbReference type="Proteomes" id="UP001500235"/>
    </source>
</evidence>